<keyword evidence="1" id="KW-1277">Toxin-antitoxin system</keyword>
<accession>A0A1H0CCA7</accession>
<dbReference type="OrthoDB" id="560250at2"/>
<dbReference type="RefSeq" id="WP_091025004.1">
    <property type="nucleotide sequence ID" value="NZ_BKAE01000006.1"/>
</dbReference>
<dbReference type="STRING" id="1005944.SAMN05192576_2382"/>
<sequence>MPTLNIKDPEVYRLAAELAVQRGTSMTGAVRQALVEAAERHRADRADRLARMREISRRSAALDAPTLSDDDLYDDRGLPR</sequence>
<evidence type="ECO:0000313" key="3">
    <source>
        <dbReference type="Proteomes" id="UP000199004"/>
    </source>
</evidence>
<dbReference type="InterPro" id="IPR011660">
    <property type="entry name" value="VapB-like"/>
</dbReference>
<evidence type="ECO:0000313" key="2">
    <source>
        <dbReference type="EMBL" id="SDN55499.1"/>
    </source>
</evidence>
<gene>
    <name evidence="2" type="ORF">SAMN05192576_2382</name>
</gene>
<proteinExistence type="predicted"/>
<dbReference type="AlphaFoldDB" id="A0A1H0CCA7"/>
<keyword evidence="3" id="KW-1185">Reference proteome</keyword>
<dbReference type="EMBL" id="FNIC01000003">
    <property type="protein sequence ID" value="SDN55499.1"/>
    <property type="molecule type" value="Genomic_DNA"/>
</dbReference>
<evidence type="ECO:0000256" key="1">
    <source>
        <dbReference type="ARBA" id="ARBA00022649"/>
    </source>
</evidence>
<dbReference type="Proteomes" id="UP000199004">
    <property type="component" value="Unassembled WGS sequence"/>
</dbReference>
<name>A0A1H0CCA7_9ACTN</name>
<organism evidence="2 3">
    <name type="scientific">Nocardioides szechwanensis</name>
    <dbReference type="NCBI Taxonomy" id="1005944"/>
    <lineage>
        <taxon>Bacteria</taxon>
        <taxon>Bacillati</taxon>
        <taxon>Actinomycetota</taxon>
        <taxon>Actinomycetes</taxon>
        <taxon>Propionibacteriales</taxon>
        <taxon>Nocardioidaceae</taxon>
        <taxon>Nocardioides</taxon>
    </lineage>
</organism>
<protein>
    <submittedName>
        <fullName evidence="2">Antitoxin VapB</fullName>
    </submittedName>
</protein>
<dbReference type="Pfam" id="PF07704">
    <property type="entry name" value="PSK_trans_fac"/>
    <property type="match status" value="1"/>
</dbReference>
<reference evidence="3" key="1">
    <citation type="submission" date="2016-10" db="EMBL/GenBank/DDBJ databases">
        <authorList>
            <person name="Varghese N."/>
            <person name="Submissions S."/>
        </authorList>
    </citation>
    <scope>NUCLEOTIDE SEQUENCE [LARGE SCALE GENOMIC DNA]</scope>
    <source>
        <strain evidence="3">CGMCC 1.11147</strain>
    </source>
</reference>